<name>A0A8C9F395_PAVCR</name>
<dbReference type="Ensembl" id="ENSPSTT00000026729.1">
    <property type="protein sequence ID" value="ENSPSTP00000025405.1"/>
    <property type="gene ID" value="ENSPSTG00000018720.1"/>
</dbReference>
<feature type="transmembrane region" description="Helical" evidence="10">
    <location>
        <begin position="268"/>
        <end position="287"/>
    </location>
</feature>
<reference evidence="12" key="1">
    <citation type="submission" date="2025-05" db="UniProtKB">
        <authorList>
            <consortium name="Ensembl"/>
        </authorList>
    </citation>
    <scope>IDENTIFICATION</scope>
</reference>
<evidence type="ECO:0000256" key="1">
    <source>
        <dbReference type="ARBA" id="ARBA00004648"/>
    </source>
</evidence>
<dbReference type="Pfam" id="PF12260">
    <property type="entry name" value="PIP49_C"/>
    <property type="match status" value="1"/>
</dbReference>
<evidence type="ECO:0000256" key="3">
    <source>
        <dbReference type="ARBA" id="ARBA00022692"/>
    </source>
</evidence>
<dbReference type="PANTHER" id="PTHR21093">
    <property type="entry name" value="DIVERGENT PROTEIN KINASE DOMAIN 1C-RELATED"/>
    <property type="match status" value="1"/>
</dbReference>
<sequence length="668" mass="74689">MTNVVMYFFFHQQTRYKFVPQGQEGTHLPPERGGAARRAARAGLGTEAGLRESAAPPLGTAEGRGSLLNSMGSSRPLAGSNGQLSSRREPACNQWDTLFINGLRNSPQTGPRSCPRSSGHRPRRGAVGQHARDLFRSPPGAHPQAEGGDRRSPALPALTPLAPCGRVPPLPVVRLALGASSLLTVAASAALGIACLTRSLFSLCRQRAKPATRLCRQAGRGNAALRSASVHRPLRGCVIAMARRLFAGAWLRKPHHAQVRFSYMRMKYLFISWLVVFIGSWVMYVQYSTYTELCRGHDCRKIICDKYKTGVIDGSACSSLCAKETLYFGKCLSTKPNNQMYLGIWGNLQGVIKCQMEEAAQLDFDTDPEPRKEIILFDKPTRGTTVEKFKEMVYGFFKAKLGEQGNLSELVNIILSFADGNKDGRVSLPEAKSAWALLQLDEFLLMVMLQDKEHTPKLMGFCGDLYVIERVEYTSLYGISLPWIIELLIPSGFRRSMDQWFTPSWPRKAKIAIGLLEFVEDIFHGPYGNFLMCDTSAKNLGYNDKYDLKMMDMRKIVPEMNLKEMIKDRPCESDMDCVYGTDCRTLCDQSKMRCTTEVIQPNLAKACQLLKDYLLRGAPSDIHEELEKQLYLCIALKVSANQMEMEHSLILNNLKTLLWKKISHTTDS</sequence>
<feature type="domain" description="FAM69 N-terminal" evidence="11">
    <location>
        <begin position="259"/>
        <end position="417"/>
    </location>
</feature>
<evidence type="ECO:0000256" key="2">
    <source>
        <dbReference type="ARBA" id="ARBA00006338"/>
    </source>
</evidence>
<dbReference type="Proteomes" id="UP000694428">
    <property type="component" value="Unplaced"/>
</dbReference>
<evidence type="ECO:0000256" key="4">
    <source>
        <dbReference type="ARBA" id="ARBA00022824"/>
    </source>
</evidence>
<comment type="subcellular location">
    <subcellularLocation>
        <location evidence="1">Endoplasmic reticulum membrane</location>
        <topology evidence="1">Single-pass type II membrane protein</topology>
    </subcellularLocation>
</comment>
<keyword evidence="4" id="KW-0256">Endoplasmic reticulum</keyword>
<dbReference type="PANTHER" id="PTHR21093:SF4">
    <property type="entry name" value="DIVERGENT PROTEIN KINASE DOMAIN 1A"/>
    <property type="match status" value="1"/>
</dbReference>
<evidence type="ECO:0000256" key="6">
    <source>
        <dbReference type="ARBA" id="ARBA00022989"/>
    </source>
</evidence>
<keyword evidence="8" id="KW-1015">Disulfide bond</keyword>
<evidence type="ECO:0000256" key="7">
    <source>
        <dbReference type="ARBA" id="ARBA00023136"/>
    </source>
</evidence>
<accession>A0A8C9F395</accession>
<keyword evidence="3 10" id="KW-0812">Transmembrane</keyword>
<dbReference type="InterPro" id="IPR022049">
    <property type="entry name" value="FAM69_kinase_dom"/>
</dbReference>
<evidence type="ECO:0000256" key="5">
    <source>
        <dbReference type="ARBA" id="ARBA00022968"/>
    </source>
</evidence>
<organism evidence="12 13">
    <name type="scientific">Pavo cristatus</name>
    <name type="common">Indian peafowl</name>
    <name type="synonym">Blue peafowl</name>
    <dbReference type="NCBI Taxonomy" id="9049"/>
    <lineage>
        <taxon>Eukaryota</taxon>
        <taxon>Metazoa</taxon>
        <taxon>Chordata</taxon>
        <taxon>Craniata</taxon>
        <taxon>Vertebrata</taxon>
        <taxon>Euteleostomi</taxon>
        <taxon>Archelosauria</taxon>
        <taxon>Archosauria</taxon>
        <taxon>Dinosauria</taxon>
        <taxon>Saurischia</taxon>
        <taxon>Theropoda</taxon>
        <taxon>Coelurosauria</taxon>
        <taxon>Aves</taxon>
        <taxon>Neognathae</taxon>
        <taxon>Galloanserae</taxon>
        <taxon>Galliformes</taxon>
        <taxon>Phasianidae</taxon>
        <taxon>Phasianinae</taxon>
        <taxon>Pavo</taxon>
    </lineage>
</organism>
<protein>
    <recommendedName>
        <fullName evidence="11">FAM69 N-terminal domain-containing protein</fullName>
    </recommendedName>
</protein>
<keyword evidence="13" id="KW-1185">Reference proteome</keyword>
<feature type="transmembrane region" description="Helical" evidence="10">
    <location>
        <begin position="175"/>
        <end position="197"/>
    </location>
</feature>
<feature type="region of interest" description="Disordered" evidence="9">
    <location>
        <begin position="47"/>
        <end position="88"/>
    </location>
</feature>
<dbReference type="InterPro" id="IPR029244">
    <property type="entry name" value="FAM69_N"/>
</dbReference>
<evidence type="ECO:0000256" key="10">
    <source>
        <dbReference type="SAM" id="Phobius"/>
    </source>
</evidence>
<evidence type="ECO:0000313" key="13">
    <source>
        <dbReference type="Proteomes" id="UP000694428"/>
    </source>
</evidence>
<proteinExistence type="inferred from homology"/>
<evidence type="ECO:0000259" key="11">
    <source>
        <dbReference type="SMART" id="SM01299"/>
    </source>
</evidence>
<evidence type="ECO:0000256" key="9">
    <source>
        <dbReference type="SAM" id="MobiDB-lite"/>
    </source>
</evidence>
<dbReference type="Ensembl" id="ENSPSTT00000010061.1">
    <property type="protein sequence ID" value="ENSPSTP00000009581.1"/>
    <property type="gene ID" value="ENSPSTG00000006739.1"/>
</dbReference>
<keyword evidence="6 10" id="KW-1133">Transmembrane helix</keyword>
<dbReference type="SMART" id="SM01299">
    <property type="entry name" value="PIP49_N"/>
    <property type="match status" value="1"/>
</dbReference>
<dbReference type="AlphaFoldDB" id="A0A8C9F395"/>
<feature type="region of interest" description="Disordered" evidence="9">
    <location>
        <begin position="102"/>
        <end position="157"/>
    </location>
</feature>
<keyword evidence="7 10" id="KW-0472">Membrane</keyword>
<keyword evidence="5" id="KW-0735">Signal-anchor</keyword>
<comment type="similarity">
    <text evidence="2">Belongs to the DIPK family.</text>
</comment>
<evidence type="ECO:0000313" key="12">
    <source>
        <dbReference type="Ensembl" id="ENSPSTP00000009581.1"/>
    </source>
</evidence>
<dbReference type="Pfam" id="PF14875">
    <property type="entry name" value="PIP49_N"/>
    <property type="match status" value="1"/>
</dbReference>
<evidence type="ECO:0000256" key="8">
    <source>
        <dbReference type="ARBA" id="ARBA00023157"/>
    </source>
</evidence>
<dbReference type="GO" id="GO:0005789">
    <property type="term" value="C:endoplasmic reticulum membrane"/>
    <property type="evidence" value="ECO:0007669"/>
    <property type="project" value="UniProtKB-SubCell"/>
</dbReference>